<evidence type="ECO:0000313" key="1">
    <source>
        <dbReference type="EMBL" id="GAK61196.1"/>
    </source>
</evidence>
<sequence length="294" mass="33832">MTRDEEIIQKFEEKAGSLLGKAQQYLTATLPGGPGVFAYVVASSLVGKLFGHTKNYVQNAIKRPVTISSFVYVEPLDEELEAFFDNVHFKSVRAEFPKNYEDFSDSDWSKMRRYYKPLYYSFYFRDPFMTEMFAYEIKSKNYKRIIQDFELLPMYKQALDSIPSASRQNALWNAVTSILKDTVNEVWSKNYAKQVFEEARLHPEVAELIENIKAKIQEKVNIDQLKEWRDDLKYLTGRGITVHGAGMASETSMQAVEFVTRVLPNGGISVPPEFVRKLRLTSGATVRVLLLENQ</sequence>
<dbReference type="HOGENOM" id="CLU_945462_0_0_0"/>
<protein>
    <submittedName>
        <fullName evidence="1">Uncharacterized protein</fullName>
    </submittedName>
</protein>
<dbReference type="AlphaFoldDB" id="A0A081C9E1"/>
<gene>
    <name evidence="1" type="ORF">U27_01095</name>
</gene>
<organism evidence="1">
    <name type="scientific">Vecturithrix granuli</name>
    <dbReference type="NCBI Taxonomy" id="1499967"/>
    <lineage>
        <taxon>Bacteria</taxon>
        <taxon>Candidatus Moduliflexota</taxon>
        <taxon>Candidatus Vecturitrichia</taxon>
        <taxon>Candidatus Vecturitrichales</taxon>
        <taxon>Candidatus Vecturitrichaceae</taxon>
        <taxon>Candidatus Vecturithrix</taxon>
    </lineage>
</organism>
<dbReference type="Proteomes" id="UP000030661">
    <property type="component" value="Unassembled WGS sequence"/>
</dbReference>
<keyword evidence="2" id="KW-1185">Reference proteome</keyword>
<accession>A0A081C9E1</accession>
<dbReference type="EMBL" id="DF820477">
    <property type="protein sequence ID" value="GAK61196.1"/>
    <property type="molecule type" value="Genomic_DNA"/>
</dbReference>
<proteinExistence type="predicted"/>
<evidence type="ECO:0000313" key="2">
    <source>
        <dbReference type="Proteomes" id="UP000030661"/>
    </source>
</evidence>
<reference evidence="1" key="1">
    <citation type="journal article" date="2015" name="PeerJ">
        <title>First genomic representation of candidate bacterial phylum KSB3 points to enhanced environmental sensing as a trigger of wastewater bulking.</title>
        <authorList>
            <person name="Sekiguchi Y."/>
            <person name="Ohashi A."/>
            <person name="Parks D.H."/>
            <person name="Yamauchi T."/>
            <person name="Tyson G.W."/>
            <person name="Hugenholtz P."/>
        </authorList>
    </citation>
    <scope>NUCLEOTIDE SEQUENCE [LARGE SCALE GENOMIC DNA]</scope>
</reference>
<name>A0A081C9E1_VECG1</name>